<organism evidence="1 2">
    <name type="scientific">Kordia periserrulae</name>
    <dbReference type="NCBI Taxonomy" id="701523"/>
    <lineage>
        <taxon>Bacteria</taxon>
        <taxon>Pseudomonadati</taxon>
        <taxon>Bacteroidota</taxon>
        <taxon>Flavobacteriia</taxon>
        <taxon>Flavobacteriales</taxon>
        <taxon>Flavobacteriaceae</taxon>
        <taxon>Kordia</taxon>
    </lineage>
</organism>
<name>A0A2T6BUK3_9FLAO</name>
<dbReference type="RefSeq" id="WP_245896903.1">
    <property type="nucleotide sequence ID" value="NZ_QBKT01000008.1"/>
</dbReference>
<sequence length="130" mass="15188">MKIITISLSFLIFSQSVGFSVKDVLQIGDFFEHAQYHNEQYGDSLLEFISKHYGVLKTEHEQEHQEEREKHEKLPFQQTLQVGATAFILQSVEIQIKSIDFSELRDVQFHYLQSDSSLHSQKHLQPPRLS</sequence>
<comment type="caution">
    <text evidence="1">The sequence shown here is derived from an EMBL/GenBank/DDBJ whole genome shotgun (WGS) entry which is preliminary data.</text>
</comment>
<proteinExistence type="predicted"/>
<protein>
    <submittedName>
        <fullName evidence="1">Uncharacterized protein</fullName>
    </submittedName>
</protein>
<dbReference type="Proteomes" id="UP000244090">
    <property type="component" value="Unassembled WGS sequence"/>
</dbReference>
<dbReference type="AlphaFoldDB" id="A0A2T6BUK3"/>
<dbReference type="EMBL" id="QBKT01000008">
    <property type="protein sequence ID" value="PTX59759.1"/>
    <property type="molecule type" value="Genomic_DNA"/>
</dbReference>
<keyword evidence="2" id="KW-1185">Reference proteome</keyword>
<accession>A0A2T6BUK3</accession>
<evidence type="ECO:0000313" key="1">
    <source>
        <dbReference type="EMBL" id="PTX59759.1"/>
    </source>
</evidence>
<evidence type="ECO:0000313" key="2">
    <source>
        <dbReference type="Proteomes" id="UP000244090"/>
    </source>
</evidence>
<reference evidence="1 2" key="1">
    <citation type="submission" date="2018-04" db="EMBL/GenBank/DDBJ databases">
        <title>Genomic Encyclopedia of Archaeal and Bacterial Type Strains, Phase II (KMG-II): from individual species to whole genera.</title>
        <authorList>
            <person name="Goeker M."/>
        </authorList>
    </citation>
    <scope>NUCLEOTIDE SEQUENCE [LARGE SCALE GENOMIC DNA]</scope>
    <source>
        <strain evidence="1 2">DSM 25731</strain>
    </source>
</reference>
<gene>
    <name evidence="1" type="ORF">C8N46_10869</name>
</gene>